<dbReference type="PANTHER" id="PTHR19879">
    <property type="entry name" value="TRANSCRIPTION INITIATION FACTOR TFIID"/>
    <property type="match status" value="1"/>
</dbReference>
<evidence type="ECO:0008006" key="3">
    <source>
        <dbReference type="Google" id="ProtNLM"/>
    </source>
</evidence>
<dbReference type="Pfam" id="PF00400">
    <property type="entry name" value="WD40"/>
    <property type="match status" value="1"/>
</dbReference>
<accession>A0ABQ4ER53</accession>
<dbReference type="EMBL" id="BONX01000023">
    <property type="protein sequence ID" value="GIG97113.1"/>
    <property type="molecule type" value="Genomic_DNA"/>
</dbReference>
<dbReference type="SUPFAM" id="SSF82171">
    <property type="entry name" value="DPP6 N-terminal domain-like"/>
    <property type="match status" value="1"/>
</dbReference>
<evidence type="ECO:0000313" key="1">
    <source>
        <dbReference type="EMBL" id="GIG97113.1"/>
    </source>
</evidence>
<organism evidence="1 2">
    <name type="scientific">Plantactinospora mayteni</name>
    <dbReference type="NCBI Taxonomy" id="566021"/>
    <lineage>
        <taxon>Bacteria</taxon>
        <taxon>Bacillati</taxon>
        <taxon>Actinomycetota</taxon>
        <taxon>Actinomycetes</taxon>
        <taxon>Micromonosporales</taxon>
        <taxon>Micromonosporaceae</taxon>
        <taxon>Plantactinospora</taxon>
    </lineage>
</organism>
<comment type="caution">
    <text evidence="1">The sequence shown here is derived from an EMBL/GenBank/DDBJ whole genome shotgun (WGS) entry which is preliminary data.</text>
</comment>
<gene>
    <name evidence="1" type="ORF">Pma05_36860</name>
</gene>
<dbReference type="Gene3D" id="2.130.10.10">
    <property type="entry name" value="YVTN repeat-like/Quinoprotein amine dehydrogenase"/>
    <property type="match status" value="2"/>
</dbReference>
<evidence type="ECO:0000313" key="2">
    <source>
        <dbReference type="Proteomes" id="UP000621500"/>
    </source>
</evidence>
<proteinExistence type="predicted"/>
<reference evidence="1 2" key="1">
    <citation type="submission" date="2021-01" db="EMBL/GenBank/DDBJ databases">
        <title>Whole genome shotgun sequence of Plantactinospora mayteni NBRC 109088.</title>
        <authorList>
            <person name="Komaki H."/>
            <person name="Tamura T."/>
        </authorList>
    </citation>
    <scope>NUCLEOTIDE SEQUENCE [LARGE SCALE GENOMIC DNA]</scope>
    <source>
        <strain evidence="1 2">NBRC 109088</strain>
    </source>
</reference>
<dbReference type="SMART" id="SM00320">
    <property type="entry name" value="WD40"/>
    <property type="match status" value="2"/>
</dbReference>
<dbReference type="InterPro" id="IPR015943">
    <property type="entry name" value="WD40/YVTN_repeat-like_dom_sf"/>
</dbReference>
<protein>
    <recommendedName>
        <fullName evidence="3">WD40 repeat domain-containing protein</fullName>
    </recommendedName>
</protein>
<name>A0ABQ4ER53_9ACTN</name>
<dbReference type="PANTHER" id="PTHR19879:SF1">
    <property type="entry name" value="CANNONBALL-RELATED"/>
    <property type="match status" value="1"/>
</dbReference>
<dbReference type="Proteomes" id="UP000621500">
    <property type="component" value="Unassembled WGS sequence"/>
</dbReference>
<dbReference type="InterPro" id="IPR001680">
    <property type="entry name" value="WD40_rpt"/>
</dbReference>
<keyword evidence="2" id="KW-1185">Reference proteome</keyword>
<sequence>MAVFGALCPIDPLEETTMSTDLYGVRVLSVDPEELRIRFKVFVVYYDTAYRSHESAPDDVGFFFHLLWQQAIEQPEDSRAASLARLVDMDHALDFEWVDANARRFVSRVERVAAANHPPTEEQWERLHDFYYEDDGGWKDEDLLVQFEYDVWVTDQRWLEPLRAGDAWGTTGFPVNADTWTAEESSHIPDLSNPAQVLHPFRTATGDLSYDHISSLAFSDDGRYLATCSDQNRVWVHDTADWTELLHTSAGEEWIVPQVMWVPGEHIVTVKTLPDDNEFGVQPQWAFDVDARTEVEAPFQAGLRRSHDGAYRIGPNGAGEGGYDLLPTAHSPHRQVAHAGQWDPIQCEGFSGDGSRLFLGAQENLYVVDPATGEVVDTVLPAPERLFALAANPDGNYLAVGSHSRKLHYLTGRAREQCPYELCVWRMADKKIIMGRQLTARLEHLAWSPDGRWLVVAMEPTAKSDSHDGQTALVVFAMGPVDDAPVSRAKLRPGPEPA</sequence>